<dbReference type="GO" id="GO:0055085">
    <property type="term" value="P:transmembrane transport"/>
    <property type="evidence" value="ECO:0007669"/>
    <property type="project" value="InterPro"/>
</dbReference>
<dbReference type="Proteomes" id="UP001164390">
    <property type="component" value="Chromosome"/>
</dbReference>
<dbReference type="KEGG" id="sgrg:L0C25_03040"/>
<evidence type="ECO:0000256" key="4">
    <source>
        <dbReference type="ARBA" id="ARBA00022448"/>
    </source>
</evidence>
<evidence type="ECO:0000259" key="14">
    <source>
        <dbReference type="PROSITE" id="PS50928"/>
    </source>
</evidence>
<dbReference type="InterPro" id="IPR003593">
    <property type="entry name" value="AAA+_ATPase"/>
</dbReference>
<evidence type="ECO:0000256" key="12">
    <source>
        <dbReference type="SAM" id="MobiDB-lite"/>
    </source>
</evidence>
<comment type="subcellular location">
    <subcellularLocation>
        <location evidence="11">Cell membrane</location>
        <topology evidence="11">Multi-pass membrane protein</topology>
    </subcellularLocation>
    <subcellularLocation>
        <location evidence="2">Cell membrane</location>
        <topology evidence="2">Peripheral membrane protein</topology>
    </subcellularLocation>
    <subcellularLocation>
        <location evidence="1">Membrane</location>
        <topology evidence="1">Multi-pass membrane protein</topology>
    </subcellularLocation>
</comment>
<dbReference type="InterPro" id="IPR027417">
    <property type="entry name" value="P-loop_NTPase"/>
</dbReference>
<dbReference type="Gene3D" id="3.40.50.300">
    <property type="entry name" value="P-loop containing nucleotide triphosphate hydrolases"/>
    <property type="match status" value="1"/>
</dbReference>
<keyword evidence="5" id="KW-1003">Cell membrane</keyword>
<dbReference type="PROSITE" id="PS50928">
    <property type="entry name" value="ABC_TM1"/>
    <property type="match status" value="1"/>
</dbReference>
<dbReference type="SUPFAM" id="SSF52540">
    <property type="entry name" value="P-loop containing nucleoside triphosphate hydrolases"/>
    <property type="match status" value="1"/>
</dbReference>
<dbReference type="SMART" id="SM00382">
    <property type="entry name" value="AAA"/>
    <property type="match status" value="1"/>
</dbReference>
<feature type="transmembrane region" description="Helical" evidence="11">
    <location>
        <begin position="12"/>
        <end position="34"/>
    </location>
</feature>
<accession>A0AA46TJL2</accession>
<name>A0AA46TJL2_9ACTN</name>
<dbReference type="InterPro" id="IPR000515">
    <property type="entry name" value="MetI-like"/>
</dbReference>
<keyword evidence="16" id="KW-1185">Reference proteome</keyword>
<feature type="transmembrane region" description="Helical" evidence="11">
    <location>
        <begin position="109"/>
        <end position="130"/>
    </location>
</feature>
<dbReference type="InterPro" id="IPR050388">
    <property type="entry name" value="ABC_Ni/Peptide_Import"/>
</dbReference>
<keyword evidence="4 11" id="KW-0813">Transport</keyword>
<keyword evidence="10 11" id="KW-0472">Membrane</keyword>
<keyword evidence="8" id="KW-0067">ATP-binding</keyword>
<dbReference type="GO" id="GO:0016887">
    <property type="term" value="F:ATP hydrolysis activity"/>
    <property type="evidence" value="ECO:0007669"/>
    <property type="project" value="InterPro"/>
</dbReference>
<evidence type="ECO:0000313" key="15">
    <source>
        <dbReference type="EMBL" id="UYM06064.1"/>
    </source>
</evidence>
<dbReference type="PANTHER" id="PTHR43297">
    <property type="entry name" value="OLIGOPEPTIDE TRANSPORT ATP-BINDING PROTEIN APPD"/>
    <property type="match status" value="1"/>
</dbReference>
<evidence type="ECO:0000256" key="10">
    <source>
        <dbReference type="ARBA" id="ARBA00023136"/>
    </source>
</evidence>
<evidence type="ECO:0000256" key="8">
    <source>
        <dbReference type="ARBA" id="ARBA00022840"/>
    </source>
</evidence>
<dbReference type="RefSeq" id="WP_271634912.1">
    <property type="nucleotide sequence ID" value="NZ_CP094970.1"/>
</dbReference>
<keyword evidence="7" id="KW-0547">Nucleotide-binding</keyword>
<dbReference type="GO" id="GO:0005886">
    <property type="term" value="C:plasma membrane"/>
    <property type="evidence" value="ECO:0007669"/>
    <property type="project" value="UniProtKB-SubCell"/>
</dbReference>
<dbReference type="PROSITE" id="PS50893">
    <property type="entry name" value="ABC_TRANSPORTER_2"/>
    <property type="match status" value="1"/>
</dbReference>
<protein>
    <submittedName>
        <fullName evidence="15">Dipeptide/oligopeptide/nickel ABC transporter permease/ATP-binding protein</fullName>
    </submittedName>
</protein>
<reference evidence="15" key="1">
    <citation type="submission" date="2022-01" db="EMBL/GenBank/DDBJ databases">
        <title>Nocardioidaceae gen. sp. A5X3R13.</title>
        <authorList>
            <person name="Lopez Marin M.A."/>
            <person name="Uhlik O."/>
        </authorList>
    </citation>
    <scope>NUCLEOTIDE SEQUENCE</scope>
    <source>
        <strain evidence="15">A5X3R13</strain>
    </source>
</reference>
<dbReference type="AlphaFoldDB" id="A0AA46TJL2"/>
<dbReference type="Pfam" id="PF00005">
    <property type="entry name" value="ABC_tran"/>
    <property type="match status" value="1"/>
</dbReference>
<proteinExistence type="inferred from homology"/>
<evidence type="ECO:0000256" key="1">
    <source>
        <dbReference type="ARBA" id="ARBA00004141"/>
    </source>
</evidence>
<dbReference type="InterPro" id="IPR003439">
    <property type="entry name" value="ABC_transporter-like_ATP-bd"/>
</dbReference>
<evidence type="ECO:0000259" key="13">
    <source>
        <dbReference type="PROSITE" id="PS50893"/>
    </source>
</evidence>
<feature type="transmembrane region" description="Helical" evidence="11">
    <location>
        <begin position="194"/>
        <end position="217"/>
    </location>
</feature>
<feature type="compositionally biased region" description="Polar residues" evidence="12">
    <location>
        <begin position="289"/>
        <end position="305"/>
    </location>
</feature>
<dbReference type="InterPro" id="IPR017871">
    <property type="entry name" value="ABC_transporter-like_CS"/>
</dbReference>
<evidence type="ECO:0000256" key="3">
    <source>
        <dbReference type="ARBA" id="ARBA00005417"/>
    </source>
</evidence>
<feature type="compositionally biased region" description="Basic residues" evidence="12">
    <location>
        <begin position="276"/>
        <end position="286"/>
    </location>
</feature>
<dbReference type="PANTHER" id="PTHR43297:SF2">
    <property type="entry name" value="DIPEPTIDE TRANSPORT ATP-BINDING PROTEIN DPPD"/>
    <property type="match status" value="1"/>
</dbReference>
<evidence type="ECO:0000256" key="2">
    <source>
        <dbReference type="ARBA" id="ARBA00004202"/>
    </source>
</evidence>
<dbReference type="PROSITE" id="PS00211">
    <property type="entry name" value="ABC_TRANSPORTER_1"/>
    <property type="match status" value="1"/>
</dbReference>
<evidence type="ECO:0000313" key="16">
    <source>
        <dbReference type="Proteomes" id="UP001164390"/>
    </source>
</evidence>
<dbReference type="EMBL" id="CP094970">
    <property type="protein sequence ID" value="UYM06064.1"/>
    <property type="molecule type" value="Genomic_DNA"/>
</dbReference>
<dbReference type="CDD" id="cd06261">
    <property type="entry name" value="TM_PBP2"/>
    <property type="match status" value="1"/>
</dbReference>
<feature type="region of interest" description="Disordered" evidence="12">
    <location>
        <begin position="568"/>
        <end position="601"/>
    </location>
</feature>
<sequence>MSRVLRPLRTPLGVLTVVTLIILVLVAVLASVLWGDDARLADPSRIAEGPSDDHLFGTDAGGRDILLRTLVATRLSVGMALLATVIGVTVGIALGLLPQLLGPRIARAAASGINIAIAFPSLLLAIVLAVVLGRSAFAAVAAVAAAMAPDFARLTYTMSSSVAGRDFVQAARVLGVPKVVVLLRHVLPNIRDALLVRASISAGICLVAFASLSFLGLGVQAPEFDWGRLLDEGQSRIFVSPASALVPGAAIVLAGLVFTMFGELLAKSLPGAGSRGRSRAARRRHGPLSASTVPTPTGATADSTDASPVLRVRDLTVADADGSVLVDGLSIDVGAGEVLGVVGESGSGKSLTMMAVAGLLDPSLDATASTLEFDGVTLDHAGRVDAERMSRTHGRHLGEHLAVVFQDPMSSLNPAIRVGPQVAEVGRLRHGLGRRAAAGEAVDRLDSVHIPDADRRAHQYPHQFSGGMRQRAMIAMGLMGSPRLVLADEPTTALDVTVQKGVLGLLRDLNREQGTALILVSHDMAVVAAMCHRVMVMYRGRAVEVVDSDDLIAGRVRHPYTHALLDSVPSMQTDRDRPLTTIPEDADFPTGPVDDRTEVTR</sequence>
<dbReference type="CDD" id="cd03257">
    <property type="entry name" value="ABC_NikE_OppD_transporters"/>
    <property type="match status" value="1"/>
</dbReference>
<evidence type="ECO:0000256" key="9">
    <source>
        <dbReference type="ARBA" id="ARBA00022989"/>
    </source>
</evidence>
<dbReference type="GO" id="GO:0005524">
    <property type="term" value="F:ATP binding"/>
    <property type="evidence" value="ECO:0007669"/>
    <property type="project" value="UniProtKB-KW"/>
</dbReference>
<dbReference type="SUPFAM" id="SSF161098">
    <property type="entry name" value="MetI-like"/>
    <property type="match status" value="1"/>
</dbReference>
<feature type="region of interest" description="Disordered" evidence="12">
    <location>
        <begin position="270"/>
        <end position="305"/>
    </location>
</feature>
<feature type="domain" description="ABC transporter" evidence="13">
    <location>
        <begin position="310"/>
        <end position="564"/>
    </location>
</feature>
<gene>
    <name evidence="15" type="ORF">L0C25_03040</name>
</gene>
<feature type="domain" description="ABC transmembrane type-1" evidence="14">
    <location>
        <begin position="73"/>
        <end position="262"/>
    </location>
</feature>
<evidence type="ECO:0000256" key="5">
    <source>
        <dbReference type="ARBA" id="ARBA00022475"/>
    </source>
</evidence>
<feature type="transmembrane region" description="Helical" evidence="11">
    <location>
        <begin position="237"/>
        <end position="261"/>
    </location>
</feature>
<comment type="similarity">
    <text evidence="3">Belongs to the ABC transporter superfamily.</text>
</comment>
<dbReference type="Pfam" id="PF00528">
    <property type="entry name" value="BPD_transp_1"/>
    <property type="match status" value="1"/>
</dbReference>
<evidence type="ECO:0000256" key="11">
    <source>
        <dbReference type="RuleBase" id="RU363032"/>
    </source>
</evidence>
<evidence type="ECO:0000256" key="7">
    <source>
        <dbReference type="ARBA" id="ARBA00022741"/>
    </source>
</evidence>
<evidence type="ECO:0000256" key="6">
    <source>
        <dbReference type="ARBA" id="ARBA00022692"/>
    </source>
</evidence>
<keyword evidence="6 11" id="KW-0812">Transmembrane</keyword>
<dbReference type="Gene3D" id="1.10.3720.10">
    <property type="entry name" value="MetI-like"/>
    <property type="match status" value="1"/>
</dbReference>
<comment type="similarity">
    <text evidence="11">Belongs to the binding-protein-dependent transport system permease family.</text>
</comment>
<dbReference type="InterPro" id="IPR035906">
    <property type="entry name" value="MetI-like_sf"/>
</dbReference>
<organism evidence="15 16">
    <name type="scientific">Solicola gregarius</name>
    <dbReference type="NCBI Taxonomy" id="2908642"/>
    <lineage>
        <taxon>Bacteria</taxon>
        <taxon>Bacillati</taxon>
        <taxon>Actinomycetota</taxon>
        <taxon>Actinomycetes</taxon>
        <taxon>Propionibacteriales</taxon>
        <taxon>Nocardioidaceae</taxon>
        <taxon>Solicola</taxon>
    </lineage>
</organism>
<keyword evidence="9 11" id="KW-1133">Transmembrane helix</keyword>
<feature type="transmembrane region" description="Helical" evidence="11">
    <location>
        <begin position="75"/>
        <end position="97"/>
    </location>
</feature>